<evidence type="ECO:0000256" key="2">
    <source>
        <dbReference type="ARBA" id="ARBA00018486"/>
    </source>
</evidence>
<proteinExistence type="inferred from homology"/>
<evidence type="ECO:0000313" key="5">
    <source>
        <dbReference type="EMBL" id="SUM68477.1"/>
    </source>
</evidence>
<name>A0A380H0R2_9STAP</name>
<protein>
    <recommendedName>
        <fullName evidence="2">Signal transduction protein TRAP</fullName>
    </recommendedName>
    <alternativeName>
        <fullName evidence="3">Target of RNAIII-activating protein</fullName>
    </alternativeName>
</protein>
<feature type="domain" description="ABM" evidence="4">
    <location>
        <begin position="11"/>
        <end position="99"/>
    </location>
</feature>
<dbReference type="AlphaFoldDB" id="A0A380H0R2"/>
<comment type="similarity">
    <text evidence="1">Belongs to the TRAP family.</text>
</comment>
<dbReference type="PANTHER" id="PTHR33336:SF15">
    <property type="entry name" value="ABM DOMAIN-CONTAINING PROTEIN"/>
    <property type="match status" value="1"/>
</dbReference>
<dbReference type="GO" id="GO:0004497">
    <property type="term" value="F:monooxygenase activity"/>
    <property type="evidence" value="ECO:0007669"/>
    <property type="project" value="UniProtKB-KW"/>
</dbReference>
<dbReference type="PANTHER" id="PTHR33336">
    <property type="entry name" value="QUINOL MONOOXYGENASE YGIN-RELATED"/>
    <property type="match status" value="1"/>
</dbReference>
<keyword evidence="5" id="KW-0503">Monooxygenase</keyword>
<dbReference type="InterPro" id="IPR050744">
    <property type="entry name" value="AI-2_Isomerase_LsrG"/>
</dbReference>
<reference evidence="5 6" key="1">
    <citation type="submission" date="2018-06" db="EMBL/GenBank/DDBJ databases">
        <authorList>
            <consortium name="Pathogen Informatics"/>
            <person name="Doyle S."/>
        </authorList>
    </citation>
    <scope>NUCLEOTIDE SEQUENCE [LARGE SCALE GENOMIC DNA]</scope>
    <source>
        <strain evidence="5 6">NCTC11807</strain>
    </source>
</reference>
<dbReference type="Gene3D" id="3.30.70.100">
    <property type="match status" value="1"/>
</dbReference>
<organism evidence="5 6">
    <name type="scientific">Staphylococcus saccharolyticus</name>
    <dbReference type="NCBI Taxonomy" id="33028"/>
    <lineage>
        <taxon>Bacteria</taxon>
        <taxon>Bacillati</taxon>
        <taxon>Bacillota</taxon>
        <taxon>Bacilli</taxon>
        <taxon>Bacillales</taxon>
        <taxon>Staphylococcaceae</taxon>
        <taxon>Staphylococcus</taxon>
    </lineage>
</organism>
<dbReference type="EMBL" id="UHDZ01000001">
    <property type="protein sequence ID" value="SUM68477.1"/>
    <property type="molecule type" value="Genomic_DNA"/>
</dbReference>
<keyword evidence="5" id="KW-0560">Oxidoreductase</keyword>
<dbReference type="PROSITE" id="PS51725">
    <property type="entry name" value="ABM"/>
    <property type="match status" value="1"/>
</dbReference>
<dbReference type="SUPFAM" id="SSF54909">
    <property type="entry name" value="Dimeric alpha+beta barrel"/>
    <property type="match status" value="1"/>
</dbReference>
<dbReference type="Pfam" id="PF03992">
    <property type="entry name" value="ABM"/>
    <property type="match status" value="1"/>
</dbReference>
<sequence length="105" mass="12382">MKYPKELTVIIIINAKLKIDVNKREGYLKMMDELVKSSRKEEGNLFYHHYEDVTEKNVFVVVENYKDDKAVQAHNNSEHFKVFSQHIGDFVIEEPEIDVSQPIEK</sequence>
<accession>A0A380H0R2</accession>
<dbReference type="InterPro" id="IPR007138">
    <property type="entry name" value="ABM_dom"/>
</dbReference>
<dbReference type="Proteomes" id="UP000255425">
    <property type="component" value="Unassembled WGS sequence"/>
</dbReference>
<evidence type="ECO:0000313" key="6">
    <source>
        <dbReference type="Proteomes" id="UP000255425"/>
    </source>
</evidence>
<gene>
    <name evidence="5" type="primary">ycnE</name>
    <name evidence="5" type="ORF">NCTC11807_00552</name>
</gene>
<evidence type="ECO:0000256" key="1">
    <source>
        <dbReference type="ARBA" id="ARBA00009267"/>
    </source>
</evidence>
<evidence type="ECO:0000256" key="3">
    <source>
        <dbReference type="ARBA" id="ARBA00032861"/>
    </source>
</evidence>
<evidence type="ECO:0000259" key="4">
    <source>
        <dbReference type="PROSITE" id="PS51725"/>
    </source>
</evidence>
<keyword evidence="6" id="KW-1185">Reference proteome</keyword>
<dbReference type="InterPro" id="IPR011008">
    <property type="entry name" value="Dimeric_a/b-barrel"/>
</dbReference>